<dbReference type="PANTHER" id="PTHR47332:SF4">
    <property type="entry name" value="SET DOMAIN-CONTAINING PROTEIN 5"/>
    <property type="match status" value="1"/>
</dbReference>
<name>A0A8T9C4U9_9HELO</name>
<dbReference type="SUPFAM" id="SSF82199">
    <property type="entry name" value="SET domain"/>
    <property type="match status" value="1"/>
</dbReference>
<dbReference type="OrthoDB" id="265717at2759"/>
<dbReference type="AlphaFoldDB" id="A0A8T9C4U9"/>
<sequence>MSQTRWKDHTAYLEASFDDWYASKDCSWKQKYGPQSKRKMDPKSRSVSPCFSHGSKAGSQAVSKTQLLTPEPSPPPSPQKISPAKAWLLSMSATAEELLSASSSQSSPNSSFNSDSPVSSFSNDFFEVRQSPKGGLGAFAIADIPKDTVIMAEEPLFRAEPVEIYWKYDSLTDEQRQEYRTLSYWLGIEDMKVPARFTTNRFETGNGIGGIFLKSSRFNHACHPYSTCTYRWEEEKNTLTFTTLMEVKKGDEITISYTNKPKTLYLNYGFNCDCPACLPPKVEEKVPETSYEVVPKV</sequence>
<dbReference type="CDD" id="cd20071">
    <property type="entry name" value="SET_SMYD"/>
    <property type="match status" value="1"/>
</dbReference>
<feature type="domain" description="SET" evidence="2">
    <location>
        <begin position="124"/>
        <end position="258"/>
    </location>
</feature>
<accession>A0A8T9C4U9</accession>
<gene>
    <name evidence="3" type="primary">set5_0</name>
    <name evidence="3" type="ORF">LSUE1_G003564</name>
</gene>
<evidence type="ECO:0000259" key="2">
    <source>
        <dbReference type="PROSITE" id="PS50280"/>
    </source>
</evidence>
<dbReference type="InterPro" id="IPR001214">
    <property type="entry name" value="SET_dom"/>
</dbReference>
<feature type="region of interest" description="Disordered" evidence="1">
    <location>
        <begin position="30"/>
        <end position="82"/>
    </location>
</feature>
<evidence type="ECO:0000256" key="1">
    <source>
        <dbReference type="SAM" id="MobiDB-lite"/>
    </source>
</evidence>
<dbReference type="Proteomes" id="UP000469558">
    <property type="component" value="Unassembled WGS sequence"/>
</dbReference>
<dbReference type="SMART" id="SM00317">
    <property type="entry name" value="SET"/>
    <property type="match status" value="1"/>
</dbReference>
<dbReference type="PANTHER" id="PTHR47332">
    <property type="entry name" value="SET DOMAIN-CONTAINING PROTEIN 5"/>
    <property type="match status" value="1"/>
</dbReference>
<comment type="caution">
    <text evidence="3">The sequence shown here is derived from an EMBL/GenBank/DDBJ whole genome shotgun (WGS) entry which is preliminary data.</text>
</comment>
<evidence type="ECO:0000313" key="4">
    <source>
        <dbReference type="Proteomes" id="UP000469558"/>
    </source>
</evidence>
<dbReference type="InterPro" id="IPR053185">
    <property type="entry name" value="SET_domain_protein"/>
</dbReference>
<reference evidence="3 4" key="1">
    <citation type="submission" date="2018-05" db="EMBL/GenBank/DDBJ databases">
        <title>Genome sequencing and assembly of the regulated plant pathogen Lachnellula willkommii and related sister species for the development of diagnostic species identification markers.</title>
        <authorList>
            <person name="Giroux E."/>
            <person name="Bilodeau G."/>
        </authorList>
    </citation>
    <scope>NUCLEOTIDE SEQUENCE [LARGE SCALE GENOMIC DNA]</scope>
    <source>
        <strain evidence="3 4">CBS 268.59</strain>
    </source>
</reference>
<dbReference type="PROSITE" id="PS50280">
    <property type="entry name" value="SET"/>
    <property type="match status" value="1"/>
</dbReference>
<dbReference type="Gene3D" id="2.170.270.10">
    <property type="entry name" value="SET domain"/>
    <property type="match status" value="1"/>
</dbReference>
<dbReference type="Pfam" id="PF00856">
    <property type="entry name" value="SET"/>
    <property type="match status" value="1"/>
</dbReference>
<feature type="compositionally biased region" description="Polar residues" evidence="1">
    <location>
        <begin position="57"/>
        <end position="68"/>
    </location>
</feature>
<organism evidence="3 4">
    <name type="scientific">Lachnellula suecica</name>
    <dbReference type="NCBI Taxonomy" id="602035"/>
    <lineage>
        <taxon>Eukaryota</taxon>
        <taxon>Fungi</taxon>
        <taxon>Dikarya</taxon>
        <taxon>Ascomycota</taxon>
        <taxon>Pezizomycotina</taxon>
        <taxon>Leotiomycetes</taxon>
        <taxon>Helotiales</taxon>
        <taxon>Lachnaceae</taxon>
        <taxon>Lachnellula</taxon>
    </lineage>
</organism>
<protein>
    <submittedName>
        <fullName evidence="3">SET domain-containing protein</fullName>
    </submittedName>
</protein>
<dbReference type="InterPro" id="IPR046341">
    <property type="entry name" value="SET_dom_sf"/>
</dbReference>
<evidence type="ECO:0000313" key="3">
    <source>
        <dbReference type="EMBL" id="TVY80446.1"/>
    </source>
</evidence>
<keyword evidence="4" id="KW-1185">Reference proteome</keyword>
<proteinExistence type="predicted"/>
<dbReference type="EMBL" id="QGMK01000682">
    <property type="protein sequence ID" value="TVY80446.1"/>
    <property type="molecule type" value="Genomic_DNA"/>
</dbReference>